<name>A0A7N0UJE2_KALFE</name>
<keyword evidence="2" id="KW-1185">Reference proteome</keyword>
<sequence>MTYPISSHESETRLALADTTQPLLYLFPLLSPNSRFTFILPSPIPVSRGHELLHLLICFLYLDVVFLISRSTVHQSIILTNKSLLLHHYESLSPPLPPVTRSTTKSPGHGSSTTNVSFRWGYL</sequence>
<protein>
    <submittedName>
        <fullName evidence="1">Uncharacterized protein</fullName>
    </submittedName>
</protein>
<proteinExistence type="predicted"/>
<reference evidence="1" key="1">
    <citation type="submission" date="2021-01" db="UniProtKB">
        <authorList>
            <consortium name="EnsemblPlants"/>
        </authorList>
    </citation>
    <scope>IDENTIFICATION</scope>
</reference>
<accession>A0A7N0UJE2</accession>
<dbReference type="AlphaFoldDB" id="A0A7N0UJE2"/>
<dbReference type="EnsemblPlants" id="Kaladp0069s0081.1.v1.1">
    <property type="protein sequence ID" value="Kaladp0069s0081.1.v1.1.CDS.1"/>
    <property type="gene ID" value="Kaladp0069s0081.v1.1"/>
</dbReference>
<dbReference type="Gramene" id="Kaladp0069s0081.1.v1.1">
    <property type="protein sequence ID" value="Kaladp0069s0081.1.v1.1.CDS.1"/>
    <property type="gene ID" value="Kaladp0069s0081.v1.1"/>
</dbReference>
<organism evidence="1 2">
    <name type="scientific">Kalanchoe fedtschenkoi</name>
    <name type="common">Lavender scallops</name>
    <name type="synonym">South American air plant</name>
    <dbReference type="NCBI Taxonomy" id="63787"/>
    <lineage>
        <taxon>Eukaryota</taxon>
        <taxon>Viridiplantae</taxon>
        <taxon>Streptophyta</taxon>
        <taxon>Embryophyta</taxon>
        <taxon>Tracheophyta</taxon>
        <taxon>Spermatophyta</taxon>
        <taxon>Magnoliopsida</taxon>
        <taxon>eudicotyledons</taxon>
        <taxon>Gunneridae</taxon>
        <taxon>Pentapetalae</taxon>
        <taxon>Saxifragales</taxon>
        <taxon>Crassulaceae</taxon>
        <taxon>Kalanchoe</taxon>
    </lineage>
</organism>
<evidence type="ECO:0000313" key="2">
    <source>
        <dbReference type="Proteomes" id="UP000594263"/>
    </source>
</evidence>
<dbReference type="Proteomes" id="UP000594263">
    <property type="component" value="Unplaced"/>
</dbReference>
<evidence type="ECO:0000313" key="1">
    <source>
        <dbReference type="EnsemblPlants" id="Kaladp0069s0081.1.v1.1.CDS.1"/>
    </source>
</evidence>